<dbReference type="AlphaFoldDB" id="A0A3N0ZAC6"/>
<evidence type="ECO:0000313" key="1">
    <source>
        <dbReference type="EMBL" id="ROL55389.1"/>
    </source>
</evidence>
<dbReference type="OrthoDB" id="8926393at2759"/>
<accession>A0A3N0ZAC6</accession>
<organism evidence="1 2">
    <name type="scientific">Anabarilius grahami</name>
    <name type="common">Kanglang fish</name>
    <name type="synonym">Barilius grahami</name>
    <dbReference type="NCBI Taxonomy" id="495550"/>
    <lineage>
        <taxon>Eukaryota</taxon>
        <taxon>Metazoa</taxon>
        <taxon>Chordata</taxon>
        <taxon>Craniata</taxon>
        <taxon>Vertebrata</taxon>
        <taxon>Euteleostomi</taxon>
        <taxon>Actinopterygii</taxon>
        <taxon>Neopterygii</taxon>
        <taxon>Teleostei</taxon>
        <taxon>Ostariophysi</taxon>
        <taxon>Cypriniformes</taxon>
        <taxon>Xenocyprididae</taxon>
        <taxon>Xenocypridinae</taxon>
        <taxon>Xenocypridinae incertae sedis</taxon>
        <taxon>Anabarilius</taxon>
    </lineage>
</organism>
<protein>
    <submittedName>
        <fullName evidence="1">Uncharacterized protein</fullName>
    </submittedName>
</protein>
<dbReference type="EMBL" id="RJVU01000287">
    <property type="protein sequence ID" value="ROL55389.1"/>
    <property type="molecule type" value="Genomic_DNA"/>
</dbReference>
<reference evidence="1 2" key="1">
    <citation type="submission" date="2018-10" db="EMBL/GenBank/DDBJ databases">
        <title>Genome assembly for a Yunnan-Guizhou Plateau 3E fish, Anabarilius grahami (Regan), and its evolutionary and genetic applications.</title>
        <authorList>
            <person name="Jiang W."/>
        </authorList>
    </citation>
    <scope>NUCLEOTIDE SEQUENCE [LARGE SCALE GENOMIC DNA]</scope>
    <source>
        <strain evidence="1">AG-KIZ</strain>
        <tissue evidence="1">Muscle</tissue>
    </source>
</reference>
<evidence type="ECO:0000313" key="2">
    <source>
        <dbReference type="Proteomes" id="UP000281406"/>
    </source>
</evidence>
<proteinExistence type="predicted"/>
<dbReference type="Proteomes" id="UP000281406">
    <property type="component" value="Unassembled WGS sequence"/>
</dbReference>
<comment type="caution">
    <text evidence="1">The sequence shown here is derived from an EMBL/GenBank/DDBJ whole genome shotgun (WGS) entry which is preliminary data.</text>
</comment>
<sequence>MYNISVSCGEIQTDGGFEYRLHEDLLNQTVNGDCEQSWYSEVKRSGLCLHLLDGACNCTSPCVNRHRIVIANVVDKH</sequence>
<keyword evidence="2" id="KW-1185">Reference proteome</keyword>
<gene>
    <name evidence="1" type="ORF">DPX16_1018</name>
</gene>
<name>A0A3N0ZAC6_ANAGA</name>